<feature type="compositionally biased region" description="Basic and acidic residues" evidence="13">
    <location>
        <begin position="123"/>
        <end position="135"/>
    </location>
</feature>
<keyword evidence="9" id="KW-0103">Bromodomain</keyword>
<feature type="compositionally biased region" description="Acidic residues" evidence="13">
    <location>
        <begin position="136"/>
        <end position="147"/>
    </location>
</feature>
<evidence type="ECO:0000256" key="10">
    <source>
        <dbReference type="ARBA" id="ARBA00023163"/>
    </source>
</evidence>
<feature type="compositionally biased region" description="Polar residues" evidence="13">
    <location>
        <begin position="978"/>
        <end position="987"/>
    </location>
</feature>
<feature type="region of interest" description="Disordered" evidence="13">
    <location>
        <begin position="255"/>
        <end position="293"/>
    </location>
</feature>
<keyword evidence="8" id="KW-0805">Transcription regulation</keyword>
<sequence length="1457" mass="162988">MSHPVDGVIVGDGGGILMTGNDEVEMEQEVITEDMDTSEVVEHMDIGYKEVPKKNEEHLKFTVKSPMDTQIKTYAIKRRENVDKSTSASSENAALAKGQNNKMVLVKLCPKFEAPVGGAPAEKNCDAKEGAKAAEDTDGDEVSDDEGGVNKTKIKREMKQLQKMMKNSKVLTDFMNDGNHARQRKSRKSQNSRGGKRQQRGRSLSVIGEASADLRLNFLRKSSGNEELAMQKRSNMRSQNAEFTLKQQRFLSRIQREAEEEDGEDDDEEEDEKDMDEMSDNSENESNETKSLKCTSEYNDSIPIVKLSNIEKPPKEGSDYFCWRCHGDTVNLSCSKCVRSYHTKCIKLTQTSVQNPDTWECPECVQSTETSSTSNLSVDQLSTLLMFAWNRMTQLQKTTDVVDNFNGQCLKKCETYIKNRVTLGDLKSNIRQKKYKATHEFMTDVKWILHNCYVYYTCVTPFDMNLLKVVKSLVRVCKQEMNEIETCSECYYNANTQKDWFVEVCTKPHILLWAKLKGFPYWPAKGMAVNGTTSVDVRFFGAHDRAWVPIKECFLYSEKNPSQGKTKRNNIERCIKEIDVHIAKIKDKFGEFNYPDFRTPYDPQNEVKQLQMMIPSYMCDKKHIAKVLNAKIPPTATSPKNNLTYRIIKTADNNLSIAPVVKKSEPLNGIVGVKKEEDVVVPKEEKNPLPEVKPTKIVISRKKYVDAMASQIPPKTILESKSYQTVKKPPSGEVEQRKVDSVIIKRKSSNWNAVPSKKPRASTDDASTEAKPKDGAEQQVSSSDDLVKMKESNKMSNSSNSVGKKENGPDPVAGPSRVKTPPDSTKQKKAEEPPEAVKPKKRPLERKEETSESDVNSSQSSSTPPSDCSSTSTITKKPIVISTGNLFDNEEIRFEQSPSKVNEASIMDTALISLPQISIIRNKASGNVDEKKVHDATNAPSSSSCDRSQNEVTTTEMKKSTTPPKESVQEIRRRTRSSHFPNPTVSITKKEGSPKEIQPPDVPTKVVEEEKNIATRAKTSRANSHQEPPSAVNSLRRSSRKISRECALDKVIDVDVDVVRIKAEPVSDTEEVRPAANESQATDKQPGRRIRGKLQHRPFVARSSLVSPSERNRRAALRKMAAEKIPRARKRFPTSLRGHVGTFNNPQNINSMVYIPMDSTLKRLDVDATVAVPALAAVVKTTAPSTSQGNSSTMPIPPLVPTTKVAPPPQHILSGVVTANLANAITDTIVRGPPKLAAKPSGTLRSDGDVIFPSEAGPACLLLTENAHKMTDFFRSVIEDTLGDLASNDCLDAKVKMMELEIEKLKYAHKTEITQLKNSTDLILCEMKNSIELEKTRVINETRKQCEIERIRAIEETKKKQWCVNCGKEAQFYCCWNTSYCDYPCQQQHWSRHMNSCAQNESNNAESKTSQKNHSRSTSGSKGKEGNSRNINPVSVRNSLGKNTNSVGQRPVSWSQR</sequence>
<dbReference type="PROSITE" id="PS01359">
    <property type="entry name" value="ZF_PHD_1"/>
    <property type="match status" value="1"/>
</dbReference>
<keyword evidence="17" id="KW-0418">Kinase</keyword>
<dbReference type="InterPro" id="IPR001965">
    <property type="entry name" value="Znf_PHD"/>
</dbReference>
<feature type="domain" description="PWWP" evidence="15">
    <location>
        <begin position="508"/>
        <end position="559"/>
    </location>
</feature>
<keyword evidence="6" id="KW-0862">Zinc</keyword>
<evidence type="ECO:0000259" key="16">
    <source>
        <dbReference type="PROSITE" id="PS50865"/>
    </source>
</evidence>
<dbReference type="InterPro" id="IPR011011">
    <property type="entry name" value="Znf_FYVE_PHD"/>
</dbReference>
<dbReference type="GO" id="GO:0008270">
    <property type="term" value="F:zinc ion binding"/>
    <property type="evidence" value="ECO:0007669"/>
    <property type="project" value="UniProtKB-KW"/>
</dbReference>
<evidence type="ECO:0000256" key="9">
    <source>
        <dbReference type="ARBA" id="ARBA00023117"/>
    </source>
</evidence>
<evidence type="ECO:0000256" key="12">
    <source>
        <dbReference type="PROSITE-ProRule" id="PRU00134"/>
    </source>
</evidence>
<dbReference type="InterPro" id="IPR036427">
    <property type="entry name" value="Bromodomain-like_sf"/>
</dbReference>
<dbReference type="InterPro" id="IPR019787">
    <property type="entry name" value="Znf_PHD-finger"/>
</dbReference>
<feature type="compositionally biased region" description="Polar residues" evidence="13">
    <location>
        <begin position="1428"/>
        <end position="1457"/>
    </location>
</feature>
<dbReference type="GO" id="GO:0140006">
    <property type="term" value="F:histone H3 reader activity"/>
    <property type="evidence" value="ECO:0007669"/>
    <property type="project" value="UniProtKB-ARBA"/>
</dbReference>
<dbReference type="CDD" id="cd20160">
    <property type="entry name" value="PWWP_PRKCBP1"/>
    <property type="match status" value="1"/>
</dbReference>
<dbReference type="CDD" id="cd15538">
    <property type="entry name" value="PHD_PRKCBP1"/>
    <property type="match status" value="1"/>
</dbReference>
<dbReference type="InterPro" id="IPR013083">
    <property type="entry name" value="Znf_RING/FYVE/PHD"/>
</dbReference>
<feature type="region of interest" description="Disordered" evidence="13">
    <location>
        <begin position="1065"/>
        <end position="1092"/>
    </location>
</feature>
<dbReference type="PROSITE" id="PS50016">
    <property type="entry name" value="ZF_PHD_2"/>
    <property type="match status" value="1"/>
</dbReference>
<dbReference type="Pfam" id="PF00855">
    <property type="entry name" value="PWWP"/>
    <property type="match status" value="1"/>
</dbReference>
<dbReference type="EMBL" id="GFDF01006289">
    <property type="protein sequence ID" value="JAV07795.1"/>
    <property type="molecule type" value="Transcribed_RNA"/>
</dbReference>
<feature type="compositionally biased region" description="Basic residues" evidence="13">
    <location>
        <begin position="181"/>
        <end position="200"/>
    </location>
</feature>
<evidence type="ECO:0000256" key="6">
    <source>
        <dbReference type="ARBA" id="ARBA00022833"/>
    </source>
</evidence>
<dbReference type="SUPFAM" id="SSF144232">
    <property type="entry name" value="HIT/MYND zinc finger-like"/>
    <property type="match status" value="1"/>
</dbReference>
<dbReference type="InterPro" id="IPR056987">
    <property type="entry name" value="ZMYND8_CC"/>
</dbReference>
<reference evidence="17" key="1">
    <citation type="submission" date="2016-12" db="EMBL/GenBank/DDBJ databases">
        <title>An insight into the sialome and mialome of the sand fly, Nyssomyia neivai.</title>
        <authorList>
            <person name="Sebastian V."/>
            <person name="Goulart T.M."/>
            <person name="Oliveira W."/>
            <person name="Calvo E."/>
            <person name="Oliveira L.F."/>
            <person name="Pinto M.C."/>
            <person name="Rosselino A.M."/>
            <person name="Ribeiro J.M."/>
        </authorList>
    </citation>
    <scope>NUCLEOTIDE SEQUENCE</scope>
</reference>
<feature type="domain" description="MYND-type" evidence="16">
    <location>
        <begin position="1363"/>
        <end position="1397"/>
    </location>
</feature>
<keyword evidence="10" id="KW-0804">Transcription</keyword>
<feature type="region of interest" description="Disordered" evidence="13">
    <location>
        <begin position="1402"/>
        <end position="1457"/>
    </location>
</feature>
<dbReference type="GO" id="GO:0016301">
    <property type="term" value="F:kinase activity"/>
    <property type="evidence" value="ECO:0007669"/>
    <property type="project" value="UniProtKB-KW"/>
</dbReference>
<feature type="compositionally biased region" description="Acidic residues" evidence="13">
    <location>
        <begin position="258"/>
        <end position="286"/>
    </location>
</feature>
<protein>
    <submittedName>
        <fullName evidence="17">Putative kinase c-binding protein 1</fullName>
    </submittedName>
</protein>
<evidence type="ECO:0000259" key="14">
    <source>
        <dbReference type="PROSITE" id="PS50016"/>
    </source>
</evidence>
<proteinExistence type="predicted"/>
<dbReference type="PROSITE" id="PS01360">
    <property type="entry name" value="ZF_MYND_1"/>
    <property type="match status" value="1"/>
</dbReference>
<keyword evidence="7" id="KW-0156">Chromatin regulator</keyword>
<dbReference type="SMART" id="SM00249">
    <property type="entry name" value="PHD"/>
    <property type="match status" value="1"/>
</dbReference>
<keyword evidence="5 12" id="KW-0863">Zinc-finger</keyword>
<organism evidence="17">
    <name type="scientific">Nyssomyia neivai</name>
    <dbReference type="NCBI Taxonomy" id="330878"/>
    <lineage>
        <taxon>Eukaryota</taxon>
        <taxon>Metazoa</taxon>
        <taxon>Ecdysozoa</taxon>
        <taxon>Arthropoda</taxon>
        <taxon>Hexapoda</taxon>
        <taxon>Insecta</taxon>
        <taxon>Pterygota</taxon>
        <taxon>Neoptera</taxon>
        <taxon>Endopterygota</taxon>
        <taxon>Diptera</taxon>
        <taxon>Nematocera</taxon>
        <taxon>Psychodoidea</taxon>
        <taxon>Psychodidae</taxon>
        <taxon>Nyssomyia</taxon>
    </lineage>
</organism>
<dbReference type="InterPro" id="IPR044075">
    <property type="entry name" value="PRKCBP1_PHD"/>
</dbReference>
<dbReference type="Pfam" id="PF23460">
    <property type="entry name" value="ZMYND8_CC"/>
    <property type="match status" value="1"/>
</dbReference>
<dbReference type="PROSITE" id="PS50865">
    <property type="entry name" value="ZF_MYND_2"/>
    <property type="match status" value="1"/>
</dbReference>
<keyword evidence="3" id="KW-0158">Chromosome</keyword>
<dbReference type="Gene3D" id="3.30.40.10">
    <property type="entry name" value="Zinc/RING finger domain, C3HC4 (zinc finger)"/>
    <property type="match status" value="1"/>
</dbReference>
<dbReference type="PROSITE" id="PS50812">
    <property type="entry name" value="PWWP"/>
    <property type="match status" value="1"/>
</dbReference>
<keyword evidence="4" id="KW-0479">Metal-binding</keyword>
<dbReference type="SUPFAM" id="SSF47370">
    <property type="entry name" value="Bromodomain"/>
    <property type="match status" value="1"/>
</dbReference>
<feature type="region of interest" description="Disordered" evidence="13">
    <location>
        <begin position="174"/>
        <end position="208"/>
    </location>
</feature>
<keyword evidence="17" id="KW-0808">Transferase</keyword>
<feature type="region of interest" description="Disordered" evidence="13">
    <location>
        <begin position="720"/>
        <end position="880"/>
    </location>
</feature>
<evidence type="ECO:0000256" key="13">
    <source>
        <dbReference type="SAM" id="MobiDB-lite"/>
    </source>
</evidence>
<dbReference type="FunFam" id="6.10.140.2220:FF:000002">
    <property type="entry name" value="Protein kinase C-binding protein 1 isoform C"/>
    <property type="match status" value="1"/>
</dbReference>
<feature type="region of interest" description="Disordered" evidence="13">
    <location>
        <begin position="925"/>
        <end position="1042"/>
    </location>
</feature>
<feature type="domain" description="PHD-type" evidence="14">
    <location>
        <begin position="319"/>
        <end position="367"/>
    </location>
</feature>
<dbReference type="InterPro" id="IPR002893">
    <property type="entry name" value="Znf_MYND"/>
</dbReference>
<evidence type="ECO:0000256" key="8">
    <source>
        <dbReference type="ARBA" id="ARBA00023015"/>
    </source>
</evidence>
<dbReference type="SUPFAM" id="SSF63748">
    <property type="entry name" value="Tudor/PWWP/MBT"/>
    <property type="match status" value="1"/>
</dbReference>
<dbReference type="Gene3D" id="1.20.920.10">
    <property type="entry name" value="Bromodomain-like"/>
    <property type="match status" value="1"/>
</dbReference>
<dbReference type="Pfam" id="PF24324">
    <property type="entry name" value="MYND_ZMYND11_ZMYD8"/>
    <property type="match status" value="1"/>
</dbReference>
<dbReference type="GO" id="GO:0005737">
    <property type="term" value="C:cytoplasm"/>
    <property type="evidence" value="ECO:0007669"/>
    <property type="project" value="TreeGrafter"/>
</dbReference>
<dbReference type="GO" id="GO:0005694">
    <property type="term" value="C:chromosome"/>
    <property type="evidence" value="ECO:0007669"/>
    <property type="project" value="UniProtKB-SubCell"/>
</dbReference>
<dbReference type="InterPro" id="IPR000313">
    <property type="entry name" value="PWWP_dom"/>
</dbReference>
<dbReference type="InterPro" id="IPR057053">
    <property type="entry name" value="MYND_ZMYND11_ZMYD8"/>
</dbReference>
<dbReference type="SUPFAM" id="SSF57903">
    <property type="entry name" value="FYVE/PHD zinc finger"/>
    <property type="match status" value="1"/>
</dbReference>
<evidence type="ECO:0000256" key="4">
    <source>
        <dbReference type="ARBA" id="ARBA00022723"/>
    </source>
</evidence>
<dbReference type="Gene3D" id="2.30.30.140">
    <property type="match status" value="1"/>
</dbReference>
<feature type="region of interest" description="Disordered" evidence="13">
    <location>
        <begin position="116"/>
        <end position="150"/>
    </location>
</feature>
<dbReference type="Gene3D" id="6.10.140.2220">
    <property type="match status" value="1"/>
</dbReference>
<evidence type="ECO:0000256" key="1">
    <source>
        <dbReference type="ARBA" id="ARBA00004123"/>
    </source>
</evidence>
<dbReference type="PANTHER" id="PTHR46453:SF5">
    <property type="entry name" value="PROTEIN KINASE C-BINDING PROTEIN 1 ISOFORM X1"/>
    <property type="match status" value="1"/>
</dbReference>
<evidence type="ECO:0000256" key="11">
    <source>
        <dbReference type="ARBA" id="ARBA00023242"/>
    </source>
</evidence>
<dbReference type="GO" id="GO:0005634">
    <property type="term" value="C:nucleus"/>
    <property type="evidence" value="ECO:0007669"/>
    <property type="project" value="UniProtKB-SubCell"/>
</dbReference>
<dbReference type="InterPro" id="IPR019786">
    <property type="entry name" value="Zinc_finger_PHD-type_CS"/>
</dbReference>
<accession>A0A1L8DN44</accession>
<evidence type="ECO:0000313" key="17">
    <source>
        <dbReference type="EMBL" id="JAV07795.1"/>
    </source>
</evidence>
<feature type="compositionally biased region" description="Low complexity" evidence="13">
    <location>
        <begin position="853"/>
        <end position="875"/>
    </location>
</feature>
<evidence type="ECO:0000259" key="15">
    <source>
        <dbReference type="PROSITE" id="PS50812"/>
    </source>
</evidence>
<dbReference type="GO" id="GO:0003714">
    <property type="term" value="F:transcription corepressor activity"/>
    <property type="evidence" value="ECO:0007669"/>
    <property type="project" value="TreeGrafter"/>
</dbReference>
<dbReference type="PANTHER" id="PTHR46453">
    <property type="entry name" value="PROTEIN KINASE C-BINDING PROTEIN 1"/>
    <property type="match status" value="1"/>
</dbReference>
<keyword evidence="11" id="KW-0539">Nucleus</keyword>
<dbReference type="InterPro" id="IPR001487">
    <property type="entry name" value="Bromodomain"/>
</dbReference>
<feature type="compositionally biased region" description="Polar residues" evidence="13">
    <location>
        <begin position="938"/>
        <end position="964"/>
    </location>
</feature>
<dbReference type="Pfam" id="PF00439">
    <property type="entry name" value="Bromodomain"/>
    <property type="match status" value="1"/>
</dbReference>
<feature type="compositionally biased region" description="Polar residues" evidence="13">
    <location>
        <begin position="1020"/>
        <end position="1036"/>
    </location>
</feature>
<evidence type="ECO:0000256" key="7">
    <source>
        <dbReference type="ARBA" id="ARBA00022853"/>
    </source>
</evidence>
<name>A0A1L8DN44_9DIPT</name>
<evidence type="ECO:0000256" key="2">
    <source>
        <dbReference type="ARBA" id="ARBA00004286"/>
    </source>
</evidence>
<dbReference type="SMART" id="SM00293">
    <property type="entry name" value="PWWP"/>
    <property type="match status" value="1"/>
</dbReference>
<feature type="compositionally biased region" description="Polar residues" evidence="13">
    <location>
        <begin position="1402"/>
        <end position="1421"/>
    </location>
</feature>
<evidence type="ECO:0000256" key="3">
    <source>
        <dbReference type="ARBA" id="ARBA00022454"/>
    </source>
</evidence>
<evidence type="ECO:0000256" key="5">
    <source>
        <dbReference type="ARBA" id="ARBA00022771"/>
    </source>
</evidence>
<comment type="subcellular location">
    <subcellularLocation>
        <location evidence="2">Chromosome</location>
    </subcellularLocation>
    <subcellularLocation>
        <location evidence="1">Nucleus</location>
    </subcellularLocation>
</comment>
<feature type="compositionally biased region" description="Basic and acidic residues" evidence="13">
    <location>
        <begin position="825"/>
        <end position="838"/>
    </location>
</feature>